<dbReference type="InterPro" id="IPR051047">
    <property type="entry name" value="AccD/PCCB"/>
</dbReference>
<reference evidence="4" key="1">
    <citation type="submission" date="2016-10" db="EMBL/GenBank/DDBJ databases">
        <authorList>
            <person name="Varghese N."/>
            <person name="Submissions S."/>
        </authorList>
    </citation>
    <scope>NUCLEOTIDE SEQUENCE [LARGE SCALE GENOMIC DNA]</scope>
    <source>
        <strain evidence="4">SP</strain>
    </source>
</reference>
<dbReference type="GO" id="GO:0004658">
    <property type="term" value="F:propionyl-CoA carboxylase activity"/>
    <property type="evidence" value="ECO:0007669"/>
    <property type="project" value="TreeGrafter"/>
</dbReference>
<evidence type="ECO:0000313" key="3">
    <source>
        <dbReference type="EMBL" id="SDY57837.1"/>
    </source>
</evidence>
<dbReference type="PROSITE" id="PS50980">
    <property type="entry name" value="COA_CT_NTER"/>
    <property type="match status" value="1"/>
</dbReference>
<proteinExistence type="predicted"/>
<dbReference type="InterPro" id="IPR029045">
    <property type="entry name" value="ClpP/crotonase-like_dom_sf"/>
</dbReference>
<dbReference type="Gene3D" id="3.90.226.10">
    <property type="entry name" value="2-enoyl-CoA Hydratase, Chain A, domain 1"/>
    <property type="match status" value="2"/>
</dbReference>
<organism evidence="3 4">
    <name type="scientific">Evansella caseinilytica</name>
    <dbReference type="NCBI Taxonomy" id="1503961"/>
    <lineage>
        <taxon>Bacteria</taxon>
        <taxon>Bacillati</taxon>
        <taxon>Bacillota</taxon>
        <taxon>Bacilli</taxon>
        <taxon>Bacillales</taxon>
        <taxon>Bacillaceae</taxon>
        <taxon>Evansella</taxon>
    </lineage>
</organism>
<dbReference type="InterPro" id="IPR011762">
    <property type="entry name" value="COA_CT_N"/>
</dbReference>
<dbReference type="PRINTS" id="PR01070">
    <property type="entry name" value="ACCCTRFRASEB"/>
</dbReference>
<evidence type="ECO:0000313" key="4">
    <source>
        <dbReference type="Proteomes" id="UP000198935"/>
    </source>
</evidence>
<dbReference type="FunFam" id="3.90.226.10:FF:000016">
    <property type="entry name" value="Propionyl-CoA carboxylase, beta subunit"/>
    <property type="match status" value="1"/>
</dbReference>
<dbReference type="GO" id="GO:0009317">
    <property type="term" value="C:acetyl-CoA carboxylase complex"/>
    <property type="evidence" value="ECO:0007669"/>
    <property type="project" value="InterPro"/>
</dbReference>
<dbReference type="Pfam" id="PF01039">
    <property type="entry name" value="Carboxyl_trans"/>
    <property type="match status" value="1"/>
</dbReference>
<gene>
    <name evidence="3" type="ORF">SAMN05421736_102318</name>
</gene>
<accession>A0A1H3L012</accession>
<keyword evidence="4" id="KW-1185">Reference proteome</keyword>
<dbReference type="InterPro" id="IPR011763">
    <property type="entry name" value="COA_CT_C"/>
</dbReference>
<dbReference type="EMBL" id="FNPI01000002">
    <property type="protein sequence ID" value="SDY57837.1"/>
    <property type="molecule type" value="Genomic_DNA"/>
</dbReference>
<protein>
    <submittedName>
        <fullName evidence="3">Propionyl-CoA carboxylase beta chain</fullName>
    </submittedName>
</protein>
<feature type="domain" description="CoA carboxyltransferase N-terminal" evidence="1">
    <location>
        <begin position="3"/>
        <end position="259"/>
    </location>
</feature>
<evidence type="ECO:0000259" key="1">
    <source>
        <dbReference type="PROSITE" id="PS50980"/>
    </source>
</evidence>
<dbReference type="PANTHER" id="PTHR43842:SF2">
    <property type="entry name" value="PROPIONYL-COA CARBOXYLASE BETA CHAIN, MITOCHONDRIAL"/>
    <property type="match status" value="1"/>
</dbReference>
<dbReference type="AlphaFoldDB" id="A0A1H3L012"/>
<dbReference type="InterPro" id="IPR000438">
    <property type="entry name" value="Acetyl_CoA_COase_Trfase_b_su"/>
</dbReference>
<dbReference type="InterPro" id="IPR034733">
    <property type="entry name" value="AcCoA_carboxyl_beta"/>
</dbReference>
<sequence>MDLYDKINELYDKRRMAELGGGDKKIEKQHGKGKLTARERIDLLLDKGTFVELNLFIEHRCHDFGMNEGSAPGEGVVTGYGKINGRLVFLFAQDFTVYGGALGEMHAKKIANVMDLAVKNKAPFIGLNDSGGARIQEGVLSLDGYGHIFYRNVLYSGVIPQISVIMGPCAGGAVYSPAITDFVFMVETTSQMFITGPKVIETVTGETITSEALGGAQVHGSKSGNAHFICKSEEEALKEVRRLLNYLPQHNEARPPKAEVGKVEKVEGEADDFLYDLLDIVPADPSKPYDVRKVIEQVADRETFMEVHQAFAKNAVVGFARIDGECIGIVANQPKVMAGGLDIDSSDKISRFIRFCDCFHIPLITFEDVTGFFPGVKQEHGGIIRHGAKILYAYSEATVPKITVITRKAYGGAYVALNSKAIGADVVYAWPNAEIAVMGPHGAANIIFAAEIRDSENPVVTRLAKIEEYREKFANPYIAAAHGMVDDIIDPRETRIKLKQSLEMLRQKEETRPKKKHGNMPL</sequence>
<feature type="domain" description="CoA carboxyltransferase C-terminal" evidence="2">
    <location>
        <begin position="269"/>
        <end position="504"/>
    </location>
</feature>
<dbReference type="GO" id="GO:0003989">
    <property type="term" value="F:acetyl-CoA carboxylase activity"/>
    <property type="evidence" value="ECO:0007669"/>
    <property type="project" value="InterPro"/>
</dbReference>
<dbReference type="PROSITE" id="PS50989">
    <property type="entry name" value="COA_CT_CTER"/>
    <property type="match status" value="1"/>
</dbReference>
<dbReference type="STRING" id="1503961.SAMN05421736_102318"/>
<evidence type="ECO:0000259" key="2">
    <source>
        <dbReference type="PROSITE" id="PS50989"/>
    </source>
</evidence>
<dbReference type="Proteomes" id="UP000198935">
    <property type="component" value="Unassembled WGS sequence"/>
</dbReference>
<dbReference type="GO" id="GO:0006633">
    <property type="term" value="P:fatty acid biosynthetic process"/>
    <property type="evidence" value="ECO:0007669"/>
    <property type="project" value="InterPro"/>
</dbReference>
<dbReference type="PANTHER" id="PTHR43842">
    <property type="entry name" value="PROPIONYL-COA CARBOXYLASE BETA CHAIN"/>
    <property type="match status" value="1"/>
</dbReference>
<dbReference type="SUPFAM" id="SSF52096">
    <property type="entry name" value="ClpP/crotonase"/>
    <property type="match status" value="2"/>
</dbReference>
<name>A0A1H3L012_9BACI</name>